<evidence type="ECO:0000256" key="2">
    <source>
        <dbReference type="ARBA" id="ARBA00022908"/>
    </source>
</evidence>
<evidence type="ECO:0000256" key="4">
    <source>
        <dbReference type="ARBA" id="ARBA00023172"/>
    </source>
</evidence>
<evidence type="ECO:0000256" key="5">
    <source>
        <dbReference type="PROSITE-ProRule" id="PRU01248"/>
    </source>
</evidence>
<reference evidence="9" key="1">
    <citation type="journal article" date="2019" name="Int. J. Syst. Evol. Microbiol.">
        <title>The Global Catalogue of Microorganisms (GCM) 10K type strain sequencing project: providing services to taxonomists for standard genome sequencing and annotation.</title>
        <authorList>
            <consortium name="The Broad Institute Genomics Platform"/>
            <consortium name="The Broad Institute Genome Sequencing Center for Infectious Disease"/>
            <person name="Wu L."/>
            <person name="Ma J."/>
        </authorList>
    </citation>
    <scope>NUCLEOTIDE SEQUENCE [LARGE SCALE GENOMIC DNA]</scope>
    <source>
        <strain evidence="9">CCUG 30340</strain>
    </source>
</reference>
<evidence type="ECO:0000259" key="6">
    <source>
        <dbReference type="PROSITE" id="PS51898"/>
    </source>
</evidence>
<dbReference type="CDD" id="cd00801">
    <property type="entry name" value="INT_P4_C"/>
    <property type="match status" value="1"/>
</dbReference>
<dbReference type="SUPFAM" id="SSF56349">
    <property type="entry name" value="DNA breaking-rejoining enzymes"/>
    <property type="match status" value="1"/>
</dbReference>
<feature type="domain" description="Core-binding (CB)" evidence="7">
    <location>
        <begin position="97"/>
        <end position="178"/>
    </location>
</feature>
<keyword evidence="3 5" id="KW-0238">DNA-binding</keyword>
<comment type="caution">
    <text evidence="8">The sequence shown here is derived from an EMBL/GenBank/DDBJ whole genome shotgun (WGS) entry which is preliminary data.</text>
</comment>
<keyword evidence="4" id="KW-0233">DNA recombination</keyword>
<gene>
    <name evidence="8" type="ORF">ACFO6Q_02605</name>
</gene>
<dbReference type="PANTHER" id="PTHR30629:SF2">
    <property type="entry name" value="PROPHAGE INTEGRASE INTS-RELATED"/>
    <property type="match status" value="1"/>
</dbReference>
<dbReference type="InterPro" id="IPR013762">
    <property type="entry name" value="Integrase-like_cat_sf"/>
</dbReference>
<dbReference type="PROSITE" id="PS51898">
    <property type="entry name" value="TYR_RECOMBINASE"/>
    <property type="match status" value="1"/>
</dbReference>
<evidence type="ECO:0000259" key="7">
    <source>
        <dbReference type="PROSITE" id="PS51900"/>
    </source>
</evidence>
<accession>A0ABV9QQS0</accession>
<dbReference type="PANTHER" id="PTHR30629">
    <property type="entry name" value="PROPHAGE INTEGRASE"/>
    <property type="match status" value="1"/>
</dbReference>
<keyword evidence="2" id="KW-0229">DNA integration</keyword>
<dbReference type="Gene3D" id="1.10.443.10">
    <property type="entry name" value="Intergrase catalytic core"/>
    <property type="match status" value="1"/>
</dbReference>
<dbReference type="InterPro" id="IPR050808">
    <property type="entry name" value="Phage_Integrase"/>
</dbReference>
<organism evidence="8 9">
    <name type="scientific">Dokdonella ginsengisoli</name>
    <dbReference type="NCBI Taxonomy" id="363846"/>
    <lineage>
        <taxon>Bacteria</taxon>
        <taxon>Pseudomonadati</taxon>
        <taxon>Pseudomonadota</taxon>
        <taxon>Gammaproteobacteria</taxon>
        <taxon>Lysobacterales</taxon>
        <taxon>Rhodanobacteraceae</taxon>
        <taxon>Dokdonella</taxon>
    </lineage>
</organism>
<dbReference type="InterPro" id="IPR044068">
    <property type="entry name" value="CB"/>
</dbReference>
<dbReference type="EMBL" id="JBHSHD010000003">
    <property type="protein sequence ID" value="MFC4819196.1"/>
    <property type="molecule type" value="Genomic_DNA"/>
</dbReference>
<dbReference type="Proteomes" id="UP001595886">
    <property type="component" value="Unassembled WGS sequence"/>
</dbReference>
<evidence type="ECO:0000256" key="3">
    <source>
        <dbReference type="ARBA" id="ARBA00023125"/>
    </source>
</evidence>
<evidence type="ECO:0000313" key="8">
    <source>
        <dbReference type="EMBL" id="MFC4819196.1"/>
    </source>
</evidence>
<dbReference type="InterPro" id="IPR010998">
    <property type="entry name" value="Integrase_recombinase_N"/>
</dbReference>
<dbReference type="InterPro" id="IPR038488">
    <property type="entry name" value="Integrase_DNA-bd_sf"/>
</dbReference>
<dbReference type="RefSeq" id="WP_380018945.1">
    <property type="nucleotide sequence ID" value="NZ_JBHSHD010000003.1"/>
</dbReference>
<dbReference type="Gene3D" id="3.30.160.390">
    <property type="entry name" value="Integrase, DNA-binding domain"/>
    <property type="match status" value="1"/>
</dbReference>
<dbReference type="Pfam" id="PF13356">
    <property type="entry name" value="Arm-DNA-bind_3"/>
    <property type="match status" value="1"/>
</dbReference>
<dbReference type="InterPro" id="IPR002104">
    <property type="entry name" value="Integrase_catalytic"/>
</dbReference>
<dbReference type="InterPro" id="IPR053876">
    <property type="entry name" value="Phage_int_M"/>
</dbReference>
<dbReference type="Pfam" id="PF22022">
    <property type="entry name" value="Phage_int_M"/>
    <property type="match status" value="1"/>
</dbReference>
<dbReference type="Gene3D" id="1.10.150.130">
    <property type="match status" value="1"/>
</dbReference>
<name>A0ABV9QQS0_9GAMM</name>
<sequence length="402" mass="44297">MLTDTKLRTLKPRDRVYRIADANGLAIEVTPAGSRIWRYRYRHAGKASMATLGEYPAVSLVAARRLRDEARATLQTGVSPVAAARARRTAQAERAENTFGAIALEWLDTHGAKLAAGTLKRDRSMLDRFLLPTLGSLPATSIRAADVLAALRRIQDRGIVETAHRVRALAGKIMRYAVATGRAERNPVADLAGALPPAASTHFAAPTDPAEVGELLRAIHGYNGHAVVAAALKLAPLVFVRPGELRAMRWADVDLDAAEWRYTANKTGTPHIVPLSRPALEVLRELHQLTGTGEFAFPSVRSRRRCISDNTLNAALRRLGYTTEQMTSHGWRAIARTLLDEQLGFAPHLIEHQLAHAVRDPLGRAYNRTSHLPERKKMMQAWADYLDTLQVGTNVLPMKRRA</sequence>
<proteinExistence type="inferred from homology"/>
<protein>
    <submittedName>
        <fullName evidence="8">Tyrosine-type recombinase/integrase</fullName>
    </submittedName>
</protein>
<dbReference type="InterPro" id="IPR011010">
    <property type="entry name" value="DNA_brk_join_enz"/>
</dbReference>
<dbReference type="PROSITE" id="PS51900">
    <property type="entry name" value="CB"/>
    <property type="match status" value="1"/>
</dbReference>
<dbReference type="Pfam" id="PF00589">
    <property type="entry name" value="Phage_integrase"/>
    <property type="match status" value="1"/>
</dbReference>
<evidence type="ECO:0000256" key="1">
    <source>
        <dbReference type="ARBA" id="ARBA00008857"/>
    </source>
</evidence>
<dbReference type="InterPro" id="IPR025166">
    <property type="entry name" value="Integrase_DNA_bind_dom"/>
</dbReference>
<comment type="similarity">
    <text evidence="1">Belongs to the 'phage' integrase family.</text>
</comment>
<evidence type="ECO:0000313" key="9">
    <source>
        <dbReference type="Proteomes" id="UP001595886"/>
    </source>
</evidence>
<feature type="domain" description="Tyr recombinase" evidence="6">
    <location>
        <begin position="202"/>
        <end position="384"/>
    </location>
</feature>
<keyword evidence="9" id="KW-1185">Reference proteome</keyword>